<dbReference type="OrthoDB" id="9982405at2"/>
<proteinExistence type="predicted"/>
<keyword evidence="3" id="KW-1185">Reference proteome</keyword>
<accession>A3XGX4</accession>
<feature type="signal peptide" evidence="1">
    <location>
        <begin position="1"/>
        <end position="21"/>
    </location>
</feature>
<protein>
    <submittedName>
        <fullName evidence="2">Uncharacterized protein</fullName>
    </submittedName>
</protein>
<keyword evidence="1" id="KW-0732">Signal</keyword>
<dbReference type="HOGENOM" id="CLU_2569583_0_0_10"/>
<dbReference type="EMBL" id="AANC01000001">
    <property type="protein sequence ID" value="EAQ51470.1"/>
    <property type="molecule type" value="Genomic_DNA"/>
</dbReference>
<feature type="chain" id="PRO_5002662808" evidence="1">
    <location>
        <begin position="22"/>
        <end position="81"/>
    </location>
</feature>
<reference evidence="2 3" key="1">
    <citation type="journal article" date="2007" name="Nature">
        <title>Light stimulates growth of proteorhodopsin-containing marine Flavobacteria.</title>
        <authorList>
            <person name="Gomez-Consarnau L."/>
            <person name="Gonzalez J.M."/>
            <person name="Coll-Llado M."/>
            <person name="Gourdon P."/>
            <person name="Pascher T."/>
            <person name="Neutze R."/>
            <person name="Pedros-Alio C."/>
            <person name="Pinhassi J."/>
        </authorList>
    </citation>
    <scope>NUCLEOTIDE SEQUENCE [LARGE SCALE GENOMIC DNA]</scope>
    <source>
        <strain evidence="2 3">MED217</strain>
    </source>
</reference>
<dbReference type="Proteomes" id="UP000001601">
    <property type="component" value="Unassembled WGS sequence"/>
</dbReference>
<comment type="caution">
    <text evidence="2">The sequence shown here is derived from an EMBL/GenBank/DDBJ whole genome shotgun (WGS) entry which is preliminary data.</text>
</comment>
<evidence type="ECO:0000313" key="3">
    <source>
        <dbReference type="Proteomes" id="UP000001601"/>
    </source>
</evidence>
<evidence type="ECO:0000313" key="2">
    <source>
        <dbReference type="EMBL" id="EAQ51470.1"/>
    </source>
</evidence>
<dbReference type="RefSeq" id="WP_009781942.1">
    <property type="nucleotide sequence ID" value="NZ_CH672395.1"/>
</dbReference>
<dbReference type="AlphaFoldDB" id="A3XGX4"/>
<dbReference type="STRING" id="398720.MED217_18045"/>
<evidence type="ECO:0000256" key="1">
    <source>
        <dbReference type="SAM" id="SignalP"/>
    </source>
</evidence>
<gene>
    <name evidence="2" type="ORF">MED217_18045</name>
</gene>
<name>A3XGX4_LEEBM</name>
<sequence>MKNLYLLSLLFALSSFNVSNTNPNEYCTVTCTATATNFETGESYDFTRTATGLTCAGAESQSCALAQAAAEEFIRKRQNQQ</sequence>
<organism evidence="2 3">
    <name type="scientific">Leeuwenhoekiella blandensis (strain CECT 7118 / CCUG 51940 / KCTC 22103 / MED217)</name>
    <name type="common">Flavobacterium sp. (strain MED217)</name>
    <dbReference type="NCBI Taxonomy" id="398720"/>
    <lineage>
        <taxon>Bacteria</taxon>
        <taxon>Pseudomonadati</taxon>
        <taxon>Bacteroidota</taxon>
        <taxon>Flavobacteriia</taxon>
        <taxon>Flavobacteriales</taxon>
        <taxon>Flavobacteriaceae</taxon>
        <taxon>Leeuwenhoekiella</taxon>
    </lineage>
</organism>